<protein>
    <submittedName>
        <fullName evidence="2 3">Uncharacterized protein</fullName>
    </submittedName>
</protein>
<feature type="region of interest" description="Disordered" evidence="1">
    <location>
        <begin position="134"/>
        <end position="162"/>
    </location>
</feature>
<proteinExistence type="predicted"/>
<reference evidence="2 4" key="1">
    <citation type="journal article" date="2012" name="Nature">
        <title>Algal genomes reveal evolutionary mosaicism and the fate of nucleomorphs.</title>
        <authorList>
            <consortium name="DOE Joint Genome Institute"/>
            <person name="Curtis B.A."/>
            <person name="Tanifuji G."/>
            <person name="Burki F."/>
            <person name="Gruber A."/>
            <person name="Irimia M."/>
            <person name="Maruyama S."/>
            <person name="Arias M.C."/>
            <person name="Ball S.G."/>
            <person name="Gile G.H."/>
            <person name="Hirakawa Y."/>
            <person name="Hopkins J.F."/>
            <person name="Kuo A."/>
            <person name="Rensing S.A."/>
            <person name="Schmutz J."/>
            <person name="Symeonidi A."/>
            <person name="Elias M."/>
            <person name="Eveleigh R.J."/>
            <person name="Herman E.K."/>
            <person name="Klute M.J."/>
            <person name="Nakayama T."/>
            <person name="Obornik M."/>
            <person name="Reyes-Prieto A."/>
            <person name="Armbrust E.V."/>
            <person name="Aves S.J."/>
            <person name="Beiko R.G."/>
            <person name="Coutinho P."/>
            <person name="Dacks J.B."/>
            <person name="Durnford D.G."/>
            <person name="Fast N.M."/>
            <person name="Green B.R."/>
            <person name="Grisdale C.J."/>
            <person name="Hempel F."/>
            <person name="Henrissat B."/>
            <person name="Hoppner M.P."/>
            <person name="Ishida K."/>
            <person name="Kim E."/>
            <person name="Koreny L."/>
            <person name="Kroth P.G."/>
            <person name="Liu Y."/>
            <person name="Malik S.B."/>
            <person name="Maier U.G."/>
            <person name="McRose D."/>
            <person name="Mock T."/>
            <person name="Neilson J.A."/>
            <person name="Onodera N.T."/>
            <person name="Poole A.M."/>
            <person name="Pritham E.J."/>
            <person name="Richards T.A."/>
            <person name="Rocap G."/>
            <person name="Roy S.W."/>
            <person name="Sarai C."/>
            <person name="Schaack S."/>
            <person name="Shirato S."/>
            <person name="Slamovits C.H."/>
            <person name="Spencer D.F."/>
            <person name="Suzuki S."/>
            <person name="Worden A.Z."/>
            <person name="Zauner S."/>
            <person name="Barry K."/>
            <person name="Bell C."/>
            <person name="Bharti A.K."/>
            <person name="Crow J.A."/>
            <person name="Grimwood J."/>
            <person name="Kramer R."/>
            <person name="Lindquist E."/>
            <person name="Lucas S."/>
            <person name="Salamov A."/>
            <person name="McFadden G.I."/>
            <person name="Lane C.E."/>
            <person name="Keeling P.J."/>
            <person name="Gray M.W."/>
            <person name="Grigoriev I.V."/>
            <person name="Archibald J.M."/>
        </authorList>
    </citation>
    <scope>NUCLEOTIDE SEQUENCE</scope>
    <source>
        <strain evidence="2 4">CCMP2712</strain>
    </source>
</reference>
<dbReference type="KEGG" id="gtt:GUITHDRAFT_162706"/>
<dbReference type="EMBL" id="JH992990">
    <property type="protein sequence ID" value="EKX47366.1"/>
    <property type="molecule type" value="Genomic_DNA"/>
</dbReference>
<feature type="region of interest" description="Disordered" evidence="1">
    <location>
        <begin position="245"/>
        <end position="337"/>
    </location>
</feature>
<dbReference type="AlphaFoldDB" id="L1JFV4"/>
<evidence type="ECO:0000256" key="1">
    <source>
        <dbReference type="SAM" id="MobiDB-lite"/>
    </source>
</evidence>
<dbReference type="Proteomes" id="UP000011087">
    <property type="component" value="Unassembled WGS sequence"/>
</dbReference>
<dbReference type="EnsemblProtists" id="EKX47366">
    <property type="protein sequence ID" value="EKX47366"/>
    <property type="gene ID" value="GUITHDRAFT_162706"/>
</dbReference>
<feature type="region of interest" description="Disordered" evidence="1">
    <location>
        <begin position="88"/>
        <end position="111"/>
    </location>
</feature>
<feature type="compositionally biased region" description="Low complexity" evidence="1">
    <location>
        <begin position="270"/>
        <end position="284"/>
    </location>
</feature>
<keyword evidence="4" id="KW-1185">Reference proteome</keyword>
<dbReference type="HOGENOM" id="CLU_824988_0_0_1"/>
<dbReference type="PaxDb" id="55529-EKX47366"/>
<organism evidence="2">
    <name type="scientific">Guillardia theta (strain CCMP2712)</name>
    <name type="common">Cryptophyte</name>
    <dbReference type="NCBI Taxonomy" id="905079"/>
    <lineage>
        <taxon>Eukaryota</taxon>
        <taxon>Cryptophyceae</taxon>
        <taxon>Pyrenomonadales</taxon>
        <taxon>Geminigeraceae</taxon>
        <taxon>Guillardia</taxon>
    </lineage>
</organism>
<feature type="compositionally biased region" description="Acidic residues" evidence="1">
    <location>
        <begin position="322"/>
        <end position="337"/>
    </location>
</feature>
<accession>L1JFV4</accession>
<evidence type="ECO:0000313" key="2">
    <source>
        <dbReference type="EMBL" id="EKX47366.1"/>
    </source>
</evidence>
<dbReference type="GeneID" id="17304006"/>
<name>L1JFV4_GUITC</name>
<evidence type="ECO:0000313" key="3">
    <source>
        <dbReference type="EnsemblProtists" id="EKX47366"/>
    </source>
</evidence>
<dbReference type="RefSeq" id="XP_005834346.1">
    <property type="nucleotide sequence ID" value="XM_005834289.1"/>
</dbReference>
<feature type="compositionally biased region" description="Basic and acidic residues" evidence="1">
    <location>
        <begin position="300"/>
        <end position="310"/>
    </location>
</feature>
<evidence type="ECO:0000313" key="4">
    <source>
        <dbReference type="Proteomes" id="UP000011087"/>
    </source>
</evidence>
<gene>
    <name evidence="2" type="ORF">GUITHDRAFT_162706</name>
</gene>
<reference evidence="4" key="2">
    <citation type="submission" date="2012-11" db="EMBL/GenBank/DDBJ databases">
        <authorList>
            <person name="Kuo A."/>
            <person name="Curtis B.A."/>
            <person name="Tanifuji G."/>
            <person name="Burki F."/>
            <person name="Gruber A."/>
            <person name="Irimia M."/>
            <person name="Maruyama S."/>
            <person name="Arias M.C."/>
            <person name="Ball S.G."/>
            <person name="Gile G.H."/>
            <person name="Hirakawa Y."/>
            <person name="Hopkins J.F."/>
            <person name="Rensing S.A."/>
            <person name="Schmutz J."/>
            <person name="Symeonidi A."/>
            <person name="Elias M."/>
            <person name="Eveleigh R.J."/>
            <person name="Herman E.K."/>
            <person name="Klute M.J."/>
            <person name="Nakayama T."/>
            <person name="Obornik M."/>
            <person name="Reyes-Prieto A."/>
            <person name="Armbrust E.V."/>
            <person name="Aves S.J."/>
            <person name="Beiko R.G."/>
            <person name="Coutinho P."/>
            <person name="Dacks J.B."/>
            <person name="Durnford D.G."/>
            <person name="Fast N.M."/>
            <person name="Green B.R."/>
            <person name="Grisdale C."/>
            <person name="Hempe F."/>
            <person name="Henrissat B."/>
            <person name="Hoppner M.P."/>
            <person name="Ishida K.-I."/>
            <person name="Kim E."/>
            <person name="Koreny L."/>
            <person name="Kroth P.G."/>
            <person name="Liu Y."/>
            <person name="Malik S.-B."/>
            <person name="Maier U.G."/>
            <person name="McRose D."/>
            <person name="Mock T."/>
            <person name="Neilson J.A."/>
            <person name="Onodera N.T."/>
            <person name="Poole A.M."/>
            <person name="Pritham E.J."/>
            <person name="Richards T.A."/>
            <person name="Rocap G."/>
            <person name="Roy S.W."/>
            <person name="Sarai C."/>
            <person name="Schaack S."/>
            <person name="Shirato S."/>
            <person name="Slamovits C.H."/>
            <person name="Spencer D.F."/>
            <person name="Suzuki S."/>
            <person name="Worden A.Z."/>
            <person name="Zauner S."/>
            <person name="Barry K."/>
            <person name="Bell C."/>
            <person name="Bharti A.K."/>
            <person name="Crow J.A."/>
            <person name="Grimwood J."/>
            <person name="Kramer R."/>
            <person name="Lindquist E."/>
            <person name="Lucas S."/>
            <person name="Salamov A."/>
            <person name="McFadden G.I."/>
            <person name="Lane C.E."/>
            <person name="Keeling P.J."/>
            <person name="Gray M.W."/>
            <person name="Grigoriev I.V."/>
            <person name="Archibald J.M."/>
        </authorList>
    </citation>
    <scope>NUCLEOTIDE SEQUENCE</scope>
    <source>
        <strain evidence="4">CCMP2712</strain>
    </source>
</reference>
<sequence>MQAFINSVVDSAKVDARKIDKCIDLLPKQFQTILISSNFSYGKKSHIPRYEATQYDDAYKVDDAVDEDEEFENRAAGQIKFWAAPDEDHECSNSHQDPFAGDDSNGQMSEDEAFVNGGDEPEPTQVPEICSESPSFAVEGERSSLKRKVPHPSESSKRQQVTNIPFSSYECRRYLETDEHQAQDTPEAVTCSWAKGFAMGWSMAATLSVAQSLLRDATAQHMRSEPETDPECGIFVGWQNKAWDQEPVANPSPSSNAHDSLRKRRETRSSKSTPTKTSTSQETSAETRESPATRILDLVKQAEEKFEKQYGKGSWSRKPTGSDEDSDMEDEEDDLIV</sequence>
<reference evidence="3" key="3">
    <citation type="submission" date="2016-03" db="UniProtKB">
        <authorList>
            <consortium name="EnsemblProtists"/>
        </authorList>
    </citation>
    <scope>IDENTIFICATION</scope>
</reference>